<proteinExistence type="predicted"/>
<evidence type="ECO:0000313" key="3">
    <source>
        <dbReference type="Proteomes" id="UP000189462"/>
    </source>
</evidence>
<dbReference type="SUPFAM" id="SSF143447">
    <property type="entry name" value="AMMECR1-like"/>
    <property type="match status" value="1"/>
</dbReference>
<dbReference type="Gene3D" id="3.30.700.20">
    <property type="entry name" value="Hypothetical protein ph0010, domain 1"/>
    <property type="match status" value="1"/>
</dbReference>
<dbReference type="STRING" id="108003.B1C78_02995"/>
<dbReference type="AlphaFoldDB" id="A0A1V3NRJ9"/>
<dbReference type="PANTHER" id="PTHR13016">
    <property type="entry name" value="AMMECR1 HOMOLOG"/>
    <property type="match status" value="1"/>
</dbReference>
<dbReference type="NCBIfam" id="TIGR04335">
    <property type="entry name" value="AmmeMemoSam_A"/>
    <property type="match status" value="1"/>
</dbReference>
<dbReference type="InterPro" id="IPR002733">
    <property type="entry name" value="AMMECR1_domain"/>
</dbReference>
<dbReference type="Pfam" id="PF01871">
    <property type="entry name" value="AMMECR1"/>
    <property type="match status" value="1"/>
</dbReference>
<protein>
    <submittedName>
        <fullName evidence="2">AMMECR1 domain-containing protein</fullName>
    </submittedName>
</protein>
<reference evidence="2 3" key="1">
    <citation type="submission" date="2017-02" db="EMBL/GenBank/DDBJ databases">
        <title>Genomic diversity within the haloalkaliphilic genus Thioalkalivibrio.</title>
        <authorList>
            <person name="Ahn A.-C."/>
            <person name="Meier-Kolthoff J."/>
            <person name="Overmars L."/>
            <person name="Richter M."/>
            <person name="Woyke T."/>
            <person name="Sorokin D.Y."/>
            <person name="Muyzer G."/>
        </authorList>
    </citation>
    <scope>NUCLEOTIDE SEQUENCE [LARGE SCALE GENOMIC DNA]</scope>
    <source>
        <strain evidence="2 3">ALJD</strain>
    </source>
</reference>
<dbReference type="EMBL" id="MVBK01000018">
    <property type="protein sequence ID" value="OOG27634.1"/>
    <property type="molecule type" value="Genomic_DNA"/>
</dbReference>
<accession>A0A1V3NRJ9</accession>
<gene>
    <name evidence="2" type="ORF">B1C78_02995</name>
</gene>
<dbReference type="InterPro" id="IPR023473">
    <property type="entry name" value="AMMECR1"/>
</dbReference>
<dbReference type="InterPro" id="IPR027623">
    <property type="entry name" value="AmmeMemoSam_A"/>
</dbReference>
<dbReference type="RefSeq" id="WP_077277652.1">
    <property type="nucleotide sequence ID" value="NZ_MVBK01000018.1"/>
</dbReference>
<dbReference type="InterPro" id="IPR027485">
    <property type="entry name" value="AMMECR1_N"/>
</dbReference>
<feature type="domain" description="AMMECR1" evidence="1">
    <location>
        <begin position="7"/>
        <end position="189"/>
    </location>
</feature>
<dbReference type="NCBIfam" id="TIGR00296">
    <property type="entry name" value="TIGR00296 family protein"/>
    <property type="match status" value="1"/>
</dbReference>
<dbReference type="OrthoDB" id="9782820at2"/>
<dbReference type="PANTHER" id="PTHR13016:SF0">
    <property type="entry name" value="AMME SYNDROME CANDIDATE GENE 1 PROTEIN"/>
    <property type="match status" value="1"/>
</dbReference>
<comment type="caution">
    <text evidence="2">The sequence shown here is derived from an EMBL/GenBank/DDBJ whole genome shotgun (WGS) entry which is preliminary data.</text>
</comment>
<dbReference type="InterPro" id="IPR036071">
    <property type="entry name" value="AMMECR1_dom_sf"/>
</dbReference>
<dbReference type="Proteomes" id="UP000189462">
    <property type="component" value="Unassembled WGS sequence"/>
</dbReference>
<sequence length="189" mass="21240">MTLPDEALRERLLEVAEQSIWHGLNHERPLPVDPAAEPEALREKRASFVTLKRHGLLRGCIGAVEPVRPLVEDVVHNAYAAGFRDPRFPPLDEAELDGLELQISLLTPPEPMHFNSEAELIEQLRPGVDGLILKDGGHRGTFLPAVWASVPEPRAFLRELRIKAGLPPDGWSDTLQVERYRTESFGRRL</sequence>
<dbReference type="PROSITE" id="PS51112">
    <property type="entry name" value="AMMECR1"/>
    <property type="match status" value="1"/>
</dbReference>
<dbReference type="Gene3D" id="3.30.1490.150">
    <property type="entry name" value="Hypothetical protein ph0010, domain 2"/>
    <property type="match status" value="1"/>
</dbReference>
<evidence type="ECO:0000259" key="1">
    <source>
        <dbReference type="PROSITE" id="PS51112"/>
    </source>
</evidence>
<name>A0A1V3NRJ9_9GAMM</name>
<organism evidence="2 3">
    <name type="scientific">Thioalkalivibrio denitrificans</name>
    <dbReference type="NCBI Taxonomy" id="108003"/>
    <lineage>
        <taxon>Bacteria</taxon>
        <taxon>Pseudomonadati</taxon>
        <taxon>Pseudomonadota</taxon>
        <taxon>Gammaproteobacteria</taxon>
        <taxon>Chromatiales</taxon>
        <taxon>Ectothiorhodospiraceae</taxon>
        <taxon>Thioalkalivibrio</taxon>
    </lineage>
</organism>
<evidence type="ECO:0000313" key="2">
    <source>
        <dbReference type="EMBL" id="OOG27634.1"/>
    </source>
</evidence>
<keyword evidence="3" id="KW-1185">Reference proteome</keyword>